<proteinExistence type="predicted"/>
<dbReference type="OrthoDB" id="3219396at2759"/>
<organism evidence="2 3">
    <name type="scientific">Emericellopsis atlantica</name>
    <dbReference type="NCBI Taxonomy" id="2614577"/>
    <lineage>
        <taxon>Eukaryota</taxon>
        <taxon>Fungi</taxon>
        <taxon>Dikarya</taxon>
        <taxon>Ascomycota</taxon>
        <taxon>Pezizomycotina</taxon>
        <taxon>Sordariomycetes</taxon>
        <taxon>Hypocreomycetidae</taxon>
        <taxon>Hypocreales</taxon>
        <taxon>Bionectriaceae</taxon>
        <taxon>Emericellopsis</taxon>
    </lineage>
</organism>
<protein>
    <recommendedName>
        <fullName evidence="1">F-box domain-containing protein</fullName>
    </recommendedName>
</protein>
<keyword evidence="3" id="KW-1185">Reference proteome</keyword>
<dbReference type="AlphaFoldDB" id="A0A9P8CQH9"/>
<dbReference type="InterPro" id="IPR036047">
    <property type="entry name" value="F-box-like_dom_sf"/>
</dbReference>
<dbReference type="Proteomes" id="UP000887229">
    <property type="component" value="Unassembled WGS sequence"/>
</dbReference>
<dbReference type="SUPFAM" id="SSF81383">
    <property type="entry name" value="F-box domain"/>
    <property type="match status" value="1"/>
</dbReference>
<dbReference type="InterPro" id="IPR001810">
    <property type="entry name" value="F-box_dom"/>
</dbReference>
<name>A0A9P8CQH9_9HYPO</name>
<gene>
    <name evidence="2" type="ORF">F5Z01DRAFT_48983</name>
</gene>
<dbReference type="SMART" id="SM00256">
    <property type="entry name" value="FBOX"/>
    <property type="match status" value="1"/>
</dbReference>
<sequence>MRFDDTIHFDSLAEGVCCPLRSLFWAKRHVPLLSRTRAVSATGSSLEEPRALESLADLSEEIWLMIMNYKSLAQLPDDILVLIMKQLSPDSLWALRQTSSIFFRIFKSEDFCRFHGEPGCHDRHWPFSLRSLTPDERETVRKYIRPSNAARKGTMAMERCGACAEVHKRGEHDRRLVRLRRLYFCHACKENHAGVFFSAQSLREYKRGADIMCIGRIGWSTLWSQSSTPPITWETLDKVMSQEGYDDTTLGTWDFPCATSPVEDDQKKRNLCKVPILNREPAYEHEHVTLVFGWDLPLFEIDASETPSLGAIREFAANLVNNGVLRGLQCCQHMVDRGVLQDFAMSGICGYFATLDNDIFHGVSYSRKDLTCLCAGERVQDCEECGGQYGWRLLSGRVWLSYRYVWNIRRATSPGWLGLVDDIPALVHDDDSKYLLWCDQPGCLTGQGRRWMELVKEVTWLQCFRFEATRMMVDETERMAGDMEDMLTKRNEGGPDRRYQCPPQLPEAYLSKEELRRRADKVLEEIRSAREGGPRT</sequence>
<dbReference type="GeneID" id="70291067"/>
<dbReference type="PROSITE" id="PS50181">
    <property type="entry name" value="FBOX"/>
    <property type="match status" value="1"/>
</dbReference>
<comment type="caution">
    <text evidence="2">The sequence shown here is derived from an EMBL/GenBank/DDBJ whole genome shotgun (WGS) entry which is preliminary data.</text>
</comment>
<evidence type="ECO:0000313" key="2">
    <source>
        <dbReference type="EMBL" id="KAG9255327.1"/>
    </source>
</evidence>
<dbReference type="Pfam" id="PF00646">
    <property type="entry name" value="F-box"/>
    <property type="match status" value="1"/>
</dbReference>
<evidence type="ECO:0000259" key="1">
    <source>
        <dbReference type="PROSITE" id="PS50181"/>
    </source>
</evidence>
<reference evidence="2" key="1">
    <citation type="journal article" date="2021" name="IMA Fungus">
        <title>Genomic characterization of three marine fungi, including Emericellopsis atlantica sp. nov. with signatures of a generalist lifestyle and marine biomass degradation.</title>
        <authorList>
            <person name="Hagestad O.C."/>
            <person name="Hou L."/>
            <person name="Andersen J.H."/>
            <person name="Hansen E.H."/>
            <person name="Altermark B."/>
            <person name="Li C."/>
            <person name="Kuhnert E."/>
            <person name="Cox R.J."/>
            <person name="Crous P.W."/>
            <person name="Spatafora J.W."/>
            <person name="Lail K."/>
            <person name="Amirebrahimi M."/>
            <person name="Lipzen A."/>
            <person name="Pangilinan J."/>
            <person name="Andreopoulos W."/>
            <person name="Hayes R.D."/>
            <person name="Ng V."/>
            <person name="Grigoriev I.V."/>
            <person name="Jackson S.A."/>
            <person name="Sutton T.D.S."/>
            <person name="Dobson A.D.W."/>
            <person name="Rama T."/>
        </authorList>
    </citation>
    <scope>NUCLEOTIDE SEQUENCE</scope>
    <source>
        <strain evidence="2">TS7</strain>
    </source>
</reference>
<evidence type="ECO:0000313" key="3">
    <source>
        <dbReference type="Proteomes" id="UP000887229"/>
    </source>
</evidence>
<dbReference type="RefSeq" id="XP_046119251.1">
    <property type="nucleotide sequence ID" value="XM_046260164.1"/>
</dbReference>
<feature type="domain" description="F-box" evidence="1">
    <location>
        <begin position="69"/>
        <end position="114"/>
    </location>
</feature>
<accession>A0A9P8CQH9</accession>
<dbReference type="EMBL" id="MU251251">
    <property type="protein sequence ID" value="KAG9255327.1"/>
    <property type="molecule type" value="Genomic_DNA"/>
</dbReference>